<evidence type="ECO:0000313" key="5">
    <source>
        <dbReference type="EMBL" id="RSL39359.1"/>
    </source>
</evidence>
<dbReference type="AlphaFoldDB" id="A0A428NF37"/>
<organism evidence="5 6">
    <name type="scientific">Fusarium duplospermum</name>
    <dbReference type="NCBI Taxonomy" id="1325734"/>
    <lineage>
        <taxon>Eukaryota</taxon>
        <taxon>Fungi</taxon>
        <taxon>Dikarya</taxon>
        <taxon>Ascomycota</taxon>
        <taxon>Pezizomycotina</taxon>
        <taxon>Sordariomycetes</taxon>
        <taxon>Hypocreomycetidae</taxon>
        <taxon>Hypocreales</taxon>
        <taxon>Nectriaceae</taxon>
        <taxon>Fusarium</taxon>
        <taxon>Fusarium solani species complex</taxon>
    </lineage>
</organism>
<reference evidence="5 6" key="1">
    <citation type="submission" date="2017-06" db="EMBL/GenBank/DDBJ databases">
        <title>Comparative genomic analysis of Ambrosia Fusariam Clade fungi.</title>
        <authorList>
            <person name="Stajich J.E."/>
            <person name="Carrillo J."/>
            <person name="Kijimoto T."/>
            <person name="Eskalen A."/>
            <person name="O'Donnell K."/>
            <person name="Kasson M."/>
        </authorList>
    </citation>
    <scope>NUCLEOTIDE SEQUENCE [LARGE SCALE GENOMIC DNA]</scope>
    <source>
        <strain evidence="5 6">NRRL62584</strain>
    </source>
</reference>
<keyword evidence="2" id="KW-0812">Transmembrane</keyword>
<sequence>MSFWLSDPIEDRASTITKNTFVAMIESRSLYVPSQLPTWPLSSAASTGKIGSISAYHIPEMATGWGSDLMKDELTFLIFDGAMILIAISKRGQEQVKGEDAIPLR</sequence>
<comment type="caution">
    <text evidence="5">The sequence shown here is derived from an EMBL/GenBank/DDBJ whole genome shotgun (WGS) entry which is preliminary data.</text>
</comment>
<dbReference type="Pfam" id="PF04479">
    <property type="entry name" value="RTA1"/>
    <property type="match status" value="1"/>
</dbReference>
<dbReference type="STRING" id="1325734.A0A428NF37"/>
<evidence type="ECO:0000256" key="4">
    <source>
        <dbReference type="ARBA" id="ARBA00023136"/>
    </source>
</evidence>
<keyword evidence="3" id="KW-1133">Transmembrane helix</keyword>
<dbReference type="InterPro" id="IPR007568">
    <property type="entry name" value="RTA1"/>
</dbReference>
<evidence type="ECO:0000256" key="1">
    <source>
        <dbReference type="ARBA" id="ARBA00004141"/>
    </source>
</evidence>
<dbReference type="GO" id="GO:0016020">
    <property type="term" value="C:membrane"/>
    <property type="evidence" value="ECO:0007669"/>
    <property type="project" value="UniProtKB-SubCell"/>
</dbReference>
<dbReference type="EMBL" id="NKCI01000641">
    <property type="protein sequence ID" value="RSL39359.1"/>
    <property type="molecule type" value="Genomic_DNA"/>
</dbReference>
<evidence type="ECO:0000256" key="3">
    <source>
        <dbReference type="ARBA" id="ARBA00022989"/>
    </source>
</evidence>
<gene>
    <name evidence="5" type="ORF">CEP54_016339</name>
</gene>
<dbReference type="OrthoDB" id="4521223at2759"/>
<name>A0A428NF37_9HYPO</name>
<evidence type="ECO:0000256" key="2">
    <source>
        <dbReference type="ARBA" id="ARBA00022692"/>
    </source>
</evidence>
<comment type="subcellular location">
    <subcellularLocation>
        <location evidence="1">Membrane</location>
        <topology evidence="1">Multi-pass membrane protein</topology>
    </subcellularLocation>
</comment>
<evidence type="ECO:0000313" key="6">
    <source>
        <dbReference type="Proteomes" id="UP000288168"/>
    </source>
</evidence>
<proteinExistence type="predicted"/>
<keyword evidence="6" id="KW-1185">Reference proteome</keyword>
<keyword evidence="4" id="KW-0472">Membrane</keyword>
<dbReference type="Proteomes" id="UP000288168">
    <property type="component" value="Unassembled WGS sequence"/>
</dbReference>
<accession>A0A428NF37</accession>
<protein>
    <submittedName>
        <fullName evidence="5">Uncharacterized protein</fullName>
    </submittedName>
</protein>